<reference evidence="2" key="1">
    <citation type="submission" date="2015-01" db="EMBL/GenBank/DDBJ databases">
        <authorList>
            <person name="Aksoy S."/>
            <person name="Warren W."/>
            <person name="Wilson R.K."/>
        </authorList>
    </citation>
    <scope>NUCLEOTIDE SEQUENCE [LARGE SCALE GENOMIC DNA]</scope>
    <source>
        <strain evidence="2">IAEA</strain>
    </source>
</reference>
<keyword evidence="2" id="KW-1185">Reference proteome</keyword>
<evidence type="ECO:0000313" key="2">
    <source>
        <dbReference type="Proteomes" id="UP000092460"/>
    </source>
</evidence>
<name>A0A1B0BYQ7_9MUSC</name>
<accession>A0A1B0BYQ7</accession>
<dbReference type="Proteomes" id="UP000092460">
    <property type="component" value="Unassembled WGS sequence"/>
</dbReference>
<dbReference type="EMBL" id="JXJN01022763">
    <property type="status" value="NOT_ANNOTATED_CDS"/>
    <property type="molecule type" value="Genomic_DNA"/>
</dbReference>
<proteinExistence type="predicted"/>
<dbReference type="EnsemblMetazoa" id="GPPI044446-RA">
    <property type="protein sequence ID" value="GPPI044446-PA"/>
    <property type="gene ID" value="GPPI044446"/>
</dbReference>
<organism evidence="1 2">
    <name type="scientific">Glossina palpalis gambiensis</name>
    <dbReference type="NCBI Taxonomy" id="67801"/>
    <lineage>
        <taxon>Eukaryota</taxon>
        <taxon>Metazoa</taxon>
        <taxon>Ecdysozoa</taxon>
        <taxon>Arthropoda</taxon>
        <taxon>Hexapoda</taxon>
        <taxon>Insecta</taxon>
        <taxon>Pterygota</taxon>
        <taxon>Neoptera</taxon>
        <taxon>Endopterygota</taxon>
        <taxon>Diptera</taxon>
        <taxon>Brachycera</taxon>
        <taxon>Muscomorpha</taxon>
        <taxon>Hippoboscoidea</taxon>
        <taxon>Glossinidae</taxon>
        <taxon>Glossina</taxon>
    </lineage>
</organism>
<evidence type="ECO:0000313" key="1">
    <source>
        <dbReference type="EnsemblMetazoa" id="GPPI044446-PA"/>
    </source>
</evidence>
<reference evidence="1" key="2">
    <citation type="submission" date="2020-05" db="UniProtKB">
        <authorList>
            <consortium name="EnsemblMetazoa"/>
        </authorList>
    </citation>
    <scope>IDENTIFICATION</scope>
    <source>
        <strain evidence="1">IAEA</strain>
    </source>
</reference>
<sequence>MTVGKVGVAEINAENYKGIGKPLILMNKLRETLASILSSSQDDFIKATVTTIHNDTTPIEANIKFVYSLLSHPPINDEELRLSKCLDPLATPHASQLSPC</sequence>
<protein>
    <submittedName>
        <fullName evidence="1">Uncharacterized protein</fullName>
    </submittedName>
</protein>
<dbReference type="AlphaFoldDB" id="A0A1B0BYQ7"/>
<dbReference type="VEuPathDB" id="VectorBase:GPPI044446"/>